<organism evidence="3 4">
    <name type="scientific">SAR86 cluster bacterium</name>
    <dbReference type="NCBI Taxonomy" id="2030880"/>
    <lineage>
        <taxon>Bacteria</taxon>
        <taxon>Pseudomonadati</taxon>
        <taxon>Pseudomonadota</taxon>
        <taxon>Gammaproteobacteria</taxon>
        <taxon>SAR86 cluster</taxon>
    </lineage>
</organism>
<name>A0A937I068_9GAMM</name>
<evidence type="ECO:0000313" key="4">
    <source>
        <dbReference type="Proteomes" id="UP000744438"/>
    </source>
</evidence>
<reference evidence="3" key="1">
    <citation type="submission" date="2020-10" db="EMBL/GenBank/DDBJ databases">
        <title>Microbiome of the Black Sea water column analyzed by genome centric metagenomics.</title>
        <authorList>
            <person name="Cabello-Yeves P.J."/>
            <person name="Callieri C."/>
            <person name="Picazo A."/>
            <person name="Mehrshad M."/>
            <person name="Haro-Moreno J.M."/>
            <person name="Roda-Garcia J."/>
            <person name="Dzembekova N."/>
            <person name="Slabakova V."/>
            <person name="Slabakova N."/>
            <person name="Moncheva S."/>
            <person name="Rodriguez-Valera F."/>
        </authorList>
    </citation>
    <scope>NUCLEOTIDE SEQUENCE</scope>
    <source>
        <strain evidence="3">BS307-5m-G49</strain>
    </source>
</reference>
<sequence length="351" mass="40902">MALKENYLKAVSSQEISLDDAQLKLAERLDISLQEINKKRNILKFFSKPEPQRIYIHGDVGRGKTFLMDMLFEEINHEKKIRLHFHRFMQNLHESLKKYEGGTDPLKKIVRDLSKKYECLCFDEFYVEDIADAMLLGKFMTELFESNLSFFATSNIAPINLYEGGLQRKLFLPAIKAIESACEIYHLNSDVDFRLRALEKSGSYFCPSDKNTEIIENIFNEITQNKKNKESFVTINNRKINILAFSKGVLWVNFLQICSSPRSAADYIEISKEFHTVILSDVPIINSDDEARRFISFIDECYDRRVKLIISAAELPEKIYVKSRLEEKFKRTISRLTEMQSKEYLSQAHLA</sequence>
<dbReference type="InterPro" id="IPR005654">
    <property type="entry name" value="ATPase_AFG1-like"/>
</dbReference>
<evidence type="ECO:0000256" key="1">
    <source>
        <dbReference type="ARBA" id="ARBA00022741"/>
    </source>
</evidence>
<dbReference type="Gene3D" id="3.40.50.300">
    <property type="entry name" value="P-loop containing nucleotide triphosphate hydrolases"/>
    <property type="match status" value="1"/>
</dbReference>
<gene>
    <name evidence="3" type="ORF">ISQ63_02780</name>
</gene>
<dbReference type="GO" id="GO:0005524">
    <property type="term" value="F:ATP binding"/>
    <property type="evidence" value="ECO:0007669"/>
    <property type="project" value="UniProtKB-KW"/>
</dbReference>
<protein>
    <submittedName>
        <fullName evidence="3">AFG1 family ATPase</fullName>
    </submittedName>
</protein>
<dbReference type="GO" id="GO:0016887">
    <property type="term" value="F:ATP hydrolysis activity"/>
    <property type="evidence" value="ECO:0007669"/>
    <property type="project" value="InterPro"/>
</dbReference>
<dbReference type="Proteomes" id="UP000744438">
    <property type="component" value="Unassembled WGS sequence"/>
</dbReference>
<dbReference type="SUPFAM" id="SSF52540">
    <property type="entry name" value="P-loop containing nucleoside triphosphate hydrolases"/>
    <property type="match status" value="1"/>
</dbReference>
<dbReference type="NCBIfam" id="NF040713">
    <property type="entry name" value="ZapE"/>
    <property type="match status" value="1"/>
</dbReference>
<keyword evidence="1" id="KW-0547">Nucleotide-binding</keyword>
<dbReference type="Pfam" id="PF03969">
    <property type="entry name" value="AFG1_ATPase"/>
    <property type="match status" value="1"/>
</dbReference>
<dbReference type="GO" id="GO:0005737">
    <property type="term" value="C:cytoplasm"/>
    <property type="evidence" value="ECO:0007669"/>
    <property type="project" value="TreeGrafter"/>
</dbReference>
<accession>A0A937I068</accession>
<dbReference type="PANTHER" id="PTHR12169:SF6">
    <property type="entry name" value="AFG1-LIKE ATPASE"/>
    <property type="match status" value="1"/>
</dbReference>
<proteinExistence type="predicted"/>
<dbReference type="InterPro" id="IPR027417">
    <property type="entry name" value="P-loop_NTPase"/>
</dbReference>
<dbReference type="EMBL" id="JADHQC010000012">
    <property type="protein sequence ID" value="MBL6811792.1"/>
    <property type="molecule type" value="Genomic_DNA"/>
</dbReference>
<evidence type="ECO:0000313" key="3">
    <source>
        <dbReference type="EMBL" id="MBL6811792.1"/>
    </source>
</evidence>
<evidence type="ECO:0000256" key="2">
    <source>
        <dbReference type="ARBA" id="ARBA00022840"/>
    </source>
</evidence>
<dbReference type="PANTHER" id="PTHR12169">
    <property type="entry name" value="ATPASE N2B"/>
    <property type="match status" value="1"/>
</dbReference>
<comment type="caution">
    <text evidence="3">The sequence shown here is derived from an EMBL/GenBank/DDBJ whole genome shotgun (WGS) entry which is preliminary data.</text>
</comment>
<keyword evidence="2" id="KW-0067">ATP-binding</keyword>
<dbReference type="AlphaFoldDB" id="A0A937I068"/>